<dbReference type="EMBL" id="CP046912">
    <property type="protein sequence ID" value="QGZ60227.1"/>
    <property type="molecule type" value="Genomic_DNA"/>
</dbReference>
<dbReference type="Gene3D" id="3.10.129.10">
    <property type="entry name" value="Hotdog Thioesterase"/>
    <property type="match status" value="1"/>
</dbReference>
<keyword evidence="1" id="KW-0436">Ligase</keyword>
<name>A0A7Z2GE98_9BURK</name>
<dbReference type="SUPFAM" id="SSF54637">
    <property type="entry name" value="Thioesterase/thiol ester dehydrase-isomerase"/>
    <property type="match status" value="1"/>
</dbReference>
<feature type="domain" description="AMP-dependent synthetase/ligase" evidence="3">
    <location>
        <begin position="19"/>
        <end position="287"/>
    </location>
</feature>
<evidence type="ECO:0000256" key="1">
    <source>
        <dbReference type="ARBA" id="ARBA00022598"/>
    </source>
</evidence>
<dbReference type="AlphaFoldDB" id="A0A7Z2GE98"/>
<evidence type="ECO:0000256" key="2">
    <source>
        <dbReference type="SAM" id="MobiDB-lite"/>
    </source>
</evidence>
<dbReference type="Proteomes" id="UP000434209">
    <property type="component" value="Chromosome 4"/>
</dbReference>
<evidence type="ECO:0000259" key="4">
    <source>
        <dbReference type="Pfam" id="PF22818"/>
    </source>
</evidence>
<proteinExistence type="predicted"/>
<evidence type="ECO:0000313" key="5">
    <source>
        <dbReference type="EMBL" id="QGZ60227.1"/>
    </source>
</evidence>
<dbReference type="InterPro" id="IPR029069">
    <property type="entry name" value="HotDog_dom_sf"/>
</dbReference>
<accession>A0A7Z2GE98</accession>
<dbReference type="InterPro" id="IPR000873">
    <property type="entry name" value="AMP-dep_synth/lig_dom"/>
</dbReference>
<dbReference type="GO" id="GO:0016874">
    <property type="term" value="F:ligase activity"/>
    <property type="evidence" value="ECO:0007669"/>
    <property type="project" value="UniProtKB-KW"/>
</dbReference>
<dbReference type="Pfam" id="PF22818">
    <property type="entry name" value="ApeI-like"/>
    <property type="match status" value="1"/>
</dbReference>
<dbReference type="PANTHER" id="PTHR43767">
    <property type="entry name" value="LONG-CHAIN-FATTY-ACID--COA LIGASE"/>
    <property type="match status" value="1"/>
</dbReference>
<reference evidence="5 6" key="1">
    <citation type="submission" date="2019-12" db="EMBL/GenBank/DDBJ databases">
        <title>Paraburkholderia acidiphila 7Q-K02 sp. nov and Paraburkholderia acidisoli DHF22 sp. nov., two strains isolated from forest soil.</title>
        <authorList>
            <person name="Gao Z."/>
            <person name="Qiu L."/>
        </authorList>
    </citation>
    <scope>NUCLEOTIDE SEQUENCE [LARGE SCALE GENOMIC DNA]</scope>
    <source>
        <strain evidence="5 6">7Q-K02</strain>
    </source>
</reference>
<feature type="region of interest" description="Disordered" evidence="2">
    <location>
        <begin position="577"/>
        <end position="600"/>
    </location>
</feature>
<dbReference type="InterPro" id="IPR045851">
    <property type="entry name" value="AMP-bd_C_sf"/>
</dbReference>
<dbReference type="InterPro" id="IPR042099">
    <property type="entry name" value="ANL_N_sf"/>
</dbReference>
<dbReference type="OrthoDB" id="9787658at2"/>
<dbReference type="PANTHER" id="PTHR43767:SF8">
    <property type="entry name" value="LONG-CHAIN-FATTY-ACID--COA LIGASE"/>
    <property type="match status" value="1"/>
</dbReference>
<dbReference type="RefSeq" id="WP_158763091.1">
    <property type="nucleotide sequence ID" value="NZ_CP046912.1"/>
</dbReference>
<gene>
    <name evidence="5" type="ORF">FAZ97_33835</name>
</gene>
<organism evidence="5 6">
    <name type="scientific">Paraburkholderia acidiphila</name>
    <dbReference type="NCBI Taxonomy" id="2571747"/>
    <lineage>
        <taxon>Bacteria</taxon>
        <taxon>Pseudomonadati</taxon>
        <taxon>Pseudomonadota</taxon>
        <taxon>Betaproteobacteria</taxon>
        <taxon>Burkholderiales</taxon>
        <taxon>Burkholderiaceae</taxon>
        <taxon>Paraburkholderia</taxon>
    </lineage>
</organism>
<dbReference type="InterPro" id="IPR050237">
    <property type="entry name" value="ATP-dep_AMP-bd_enzyme"/>
</dbReference>
<dbReference type="InterPro" id="IPR054545">
    <property type="entry name" value="ApeI-like"/>
</dbReference>
<sequence length="600" mass="63340">MQTYPLVFHTSPEQVIAWRDGAPVTVRAFLADVTRVAAALPAGGHVFNVCRDRYRFTVGLCAALVSGRISLLPSTQTPETVRQLASFAPDAFCLHDAPDCAIDLPRFAWPEAQQEAAGGAPFVIPQIDASRTVAYVFTSGSTGAPVPHGKTWGALVAGVRASAERLGLLGAHDCTVVGTVPPQHMYGFEVTVLLPLIGGFAFSNRLPFYPVDIRGELEAVPHPRVLVTSPIHLRALLATGHALPPAELVLSATAPLSEKLALEAEARLKAPLIEIYGSTETGQIATRRTAKGATWQLFPKVRFEARESAAHDDEGPTMWVSGGHVPEPVPMGDAIELLDAGRFLLHGRKADLVNIAGKRTSLAYLNHQLNAIPGVEDGVFFMPAHLEHDALTGHDVVQRLVALAVAPTLPLAELQRALRERIDRAFLPRPLVFVDALPRNDTGKLPYDVLAAFVALHTRGGLAPATKRAPDAREAGAASPTPACALSFAIPADHPALPGHFPGHPIVPGVVLLDHAIDAIGAALNRPFATWKLGSAKFLSPASPGEKLDLAWDAAASGAIRFTLRAGARDVASGVLSDATSEGPHAGPLAHASAQTGARP</sequence>
<dbReference type="Pfam" id="PF00501">
    <property type="entry name" value="AMP-binding"/>
    <property type="match status" value="1"/>
</dbReference>
<dbReference type="Gene3D" id="3.40.50.12780">
    <property type="entry name" value="N-terminal domain of ligase-like"/>
    <property type="match status" value="1"/>
</dbReference>
<evidence type="ECO:0000259" key="3">
    <source>
        <dbReference type="Pfam" id="PF00501"/>
    </source>
</evidence>
<dbReference type="KEGG" id="pacp:FAZ97_33835"/>
<keyword evidence="6" id="KW-1185">Reference proteome</keyword>
<feature type="domain" description="ApeI dehydratase-like" evidence="4">
    <location>
        <begin position="484"/>
        <end position="574"/>
    </location>
</feature>
<dbReference type="SUPFAM" id="SSF56801">
    <property type="entry name" value="Acetyl-CoA synthetase-like"/>
    <property type="match status" value="1"/>
</dbReference>
<evidence type="ECO:0000313" key="6">
    <source>
        <dbReference type="Proteomes" id="UP000434209"/>
    </source>
</evidence>
<dbReference type="Gene3D" id="3.30.300.30">
    <property type="match status" value="1"/>
</dbReference>
<protein>
    <submittedName>
        <fullName evidence="5">AMP-binding protein</fullName>
    </submittedName>
</protein>